<accession>A0A135LGJ4</accession>
<dbReference type="EMBL" id="LHQR01000065">
    <property type="protein sequence ID" value="KXG48065.1"/>
    <property type="molecule type" value="Genomic_DNA"/>
</dbReference>
<protein>
    <submittedName>
        <fullName evidence="3">Uncharacterized protein</fullName>
    </submittedName>
</protein>
<feature type="compositionally biased region" description="Basic and acidic residues" evidence="2">
    <location>
        <begin position="1163"/>
        <end position="1189"/>
    </location>
</feature>
<feature type="compositionally biased region" description="Polar residues" evidence="2">
    <location>
        <begin position="119"/>
        <end position="133"/>
    </location>
</feature>
<feature type="coiled-coil region" evidence="1">
    <location>
        <begin position="328"/>
        <end position="383"/>
    </location>
</feature>
<feature type="compositionally biased region" description="Basic and acidic residues" evidence="2">
    <location>
        <begin position="222"/>
        <end position="234"/>
    </location>
</feature>
<name>A0A135LGJ4_PENPA</name>
<feature type="region of interest" description="Disordered" evidence="2">
    <location>
        <begin position="987"/>
        <end position="1006"/>
    </location>
</feature>
<dbReference type="OrthoDB" id="4201669at2759"/>
<feature type="region of interest" description="Disordered" evidence="2">
    <location>
        <begin position="949"/>
        <end position="976"/>
    </location>
</feature>
<feature type="coiled-coil region" evidence="1">
    <location>
        <begin position="630"/>
        <end position="838"/>
    </location>
</feature>
<feature type="compositionally biased region" description="Basic and acidic residues" evidence="2">
    <location>
        <begin position="141"/>
        <end position="152"/>
    </location>
</feature>
<gene>
    <name evidence="3" type="ORF">PGRI_019350</name>
</gene>
<dbReference type="STRING" id="5078.A0A135LGJ4"/>
<keyword evidence="1" id="KW-0175">Coiled coil</keyword>
<dbReference type="RefSeq" id="XP_040646601.1">
    <property type="nucleotide sequence ID" value="XM_040789648.1"/>
</dbReference>
<feature type="compositionally biased region" description="Polar residues" evidence="2">
    <location>
        <begin position="1131"/>
        <end position="1143"/>
    </location>
</feature>
<feature type="region of interest" description="Disordered" evidence="2">
    <location>
        <begin position="1163"/>
        <end position="1303"/>
    </location>
</feature>
<evidence type="ECO:0000256" key="2">
    <source>
        <dbReference type="SAM" id="MobiDB-lite"/>
    </source>
</evidence>
<dbReference type="GeneID" id="63704948"/>
<dbReference type="PANTHER" id="PTHR45615:SF80">
    <property type="entry name" value="GRIP DOMAIN-CONTAINING PROTEIN"/>
    <property type="match status" value="1"/>
</dbReference>
<dbReference type="Proteomes" id="UP000070168">
    <property type="component" value="Unassembled WGS sequence"/>
</dbReference>
<feature type="coiled-coil region" evidence="1">
    <location>
        <begin position="272"/>
        <end position="299"/>
    </location>
</feature>
<feature type="compositionally biased region" description="Polar residues" evidence="2">
    <location>
        <begin position="1263"/>
        <end position="1279"/>
    </location>
</feature>
<dbReference type="PANTHER" id="PTHR45615">
    <property type="entry name" value="MYOSIN HEAVY CHAIN, NON-MUSCLE"/>
    <property type="match status" value="1"/>
</dbReference>
<feature type="compositionally biased region" description="Polar residues" evidence="2">
    <location>
        <begin position="987"/>
        <end position="1002"/>
    </location>
</feature>
<dbReference type="OMA" id="TRMRQRE"/>
<proteinExistence type="predicted"/>
<evidence type="ECO:0000313" key="4">
    <source>
        <dbReference type="Proteomes" id="UP000070168"/>
    </source>
</evidence>
<evidence type="ECO:0000256" key="1">
    <source>
        <dbReference type="SAM" id="Coils"/>
    </source>
</evidence>
<keyword evidence="4" id="KW-1185">Reference proteome</keyword>
<feature type="compositionally biased region" description="Basic and acidic residues" evidence="2">
    <location>
        <begin position="56"/>
        <end position="67"/>
    </location>
</feature>
<sequence>MNSSEKPRPLLQRPESSGIDVIDFSFSKPASHKPLYSRNPAKQAHVPHPAINSARPSRETIGEDAGRSHQLARPDTPLGLRSVGKEGIPKVPISAGQPVFSQSQRRPSTADVPNKDSGSRSTPGDLGNSSFQPRQEVIIYKPDKSTGADTPRETIGTAGRAVEPSQGRVVDNNRTGEVEFALPEPPQVQPPHRERQEIPENPCSRVPLKPVNKQLRASTRRRAPEKEASSKKEQVPLVDGKNIQLSEDDLFELLITKMKQREESEQAAAAIQRQLTNENMSLKEDNLNLQDRLKKCQGQLAKSSSESRSQRAQIDQWKARLSTFKGVLNELGREYGAVREQAKELKEATMSLDREKREIQCSLDEIKLKISNSEETIRDQRERISVSEGTVASLREALDHSEKRGDLIKQQLSNENKRIATLEAYIQNESQSQSRHLALVRDGQRRMAEKFDSACELFTTSCAKSQDNILSKLNPAIEHCLTSVQGLKEQCSAETMNVQDFASCVQEAASRFNSLAGQVESNVDRSTEISKSLFQALQEALQALEANLGPYSSIFKQLANSESCYGNLQQQLQVIEPMLGSLDASIKGVGITEADLVRGLETFGQKLSEAQIPAGNPVLEMEVSKKFAENTQLQLQQQEISLELESLRKQLASKSSENQHLQHALTDAVTNEQASKSQNSRLEIEKAALRGELELLEQRMREELGAASTKLQGQIKARFEEQVQGLETEKARLERDFSNLQAQLANVQRSLTETEKIAENERLEKATMHQELQKRIEELNVSCSKYITEAEAIKSQSQLLKSSEAALHAEKERLLEQLEQAKRKTIELEANLRQNTESVTLKEKAVEEAEKRAEVLGLETVEKTKELAAMKENLAMLKSRSSALEKVGEEADAEIISLLRRAQEAESWQATIREGVAKVIVVHPDEPFDQTWQKLEDIIRSSLARPPITDDTSCIKPHGTENMGATEGSNLPLEPRENRHDNLLKANESNSEARTPTKNMQTDEPLAPNTFGPPKAFEHGDCAESLPKFPTGHGHIVPFSALHDRLSRENSLSLFNDPAELEMLFMSTPDLQGAAMPDDTSKKAQQDQKVPAEPLKMSRDPNETDPVLGMQPPCAGDSTIERPQSAHENIDSSFVNRTTSDEQPNTKRKVVSFEGTRFFTKTEVGKARRMSDATDNSSGRESESKEVKRTQKRTYSRLRQSVAQEETSIETTTEVQPTNKGLVENGQQGSAGKTEHSSHANPRPAKRSRNAADGPERRLSPKSLASGSSRGNTAGQASITRCRGKRRTRGKMPDAFPRRAANA</sequence>
<feature type="region of interest" description="Disordered" evidence="2">
    <location>
        <begin position="1071"/>
        <end position="1151"/>
    </location>
</feature>
<feature type="region of interest" description="Disordered" evidence="2">
    <location>
        <begin position="29"/>
        <end position="235"/>
    </location>
</feature>
<comment type="caution">
    <text evidence="3">The sequence shown here is derived from an EMBL/GenBank/DDBJ whole genome shotgun (WGS) entry which is preliminary data.</text>
</comment>
<reference evidence="3 4" key="1">
    <citation type="journal article" date="2016" name="BMC Genomics">
        <title>Genome sequencing and secondary metabolism of the postharvest pathogen Penicillium griseofulvum.</title>
        <authorList>
            <person name="Banani H."/>
            <person name="Marcet-Houben M."/>
            <person name="Ballester A.R."/>
            <person name="Abbruscato P."/>
            <person name="Gonzalez-Candelas L."/>
            <person name="Gabaldon T."/>
            <person name="Spadaro D."/>
        </authorList>
    </citation>
    <scope>NUCLEOTIDE SEQUENCE [LARGE SCALE GENOMIC DNA]</scope>
    <source>
        <strain evidence="3 4">PG3</strain>
    </source>
</reference>
<evidence type="ECO:0000313" key="3">
    <source>
        <dbReference type="EMBL" id="KXG48065.1"/>
    </source>
</evidence>
<feature type="compositionally biased region" description="Polar residues" evidence="2">
    <location>
        <begin position="1197"/>
        <end position="1231"/>
    </location>
</feature>
<organism evidence="3 4">
    <name type="scientific">Penicillium patulum</name>
    <name type="common">Penicillium griseofulvum</name>
    <dbReference type="NCBI Taxonomy" id="5078"/>
    <lineage>
        <taxon>Eukaryota</taxon>
        <taxon>Fungi</taxon>
        <taxon>Dikarya</taxon>
        <taxon>Ascomycota</taxon>
        <taxon>Pezizomycotina</taxon>
        <taxon>Eurotiomycetes</taxon>
        <taxon>Eurotiomycetidae</taxon>
        <taxon>Eurotiales</taxon>
        <taxon>Aspergillaceae</taxon>
        <taxon>Penicillium</taxon>
    </lineage>
</organism>